<dbReference type="Proteomes" id="UP000755551">
    <property type="component" value="Unassembled WGS sequence"/>
</dbReference>
<evidence type="ECO:0000256" key="1">
    <source>
        <dbReference type="SAM" id="SignalP"/>
    </source>
</evidence>
<keyword evidence="4" id="KW-1185">Reference proteome</keyword>
<dbReference type="InterPro" id="IPR025218">
    <property type="entry name" value="DUF4426"/>
</dbReference>
<proteinExistence type="predicted"/>
<dbReference type="Pfam" id="PF14467">
    <property type="entry name" value="DUF4426"/>
    <property type="match status" value="1"/>
</dbReference>
<name>A0ABS6MAG5_9GAMM</name>
<evidence type="ECO:0000313" key="3">
    <source>
        <dbReference type="EMBL" id="MBV0933282.1"/>
    </source>
</evidence>
<feature type="signal peptide" evidence="1">
    <location>
        <begin position="1"/>
        <end position="24"/>
    </location>
</feature>
<accession>A0ABS6MAG5</accession>
<evidence type="ECO:0000313" key="4">
    <source>
        <dbReference type="Proteomes" id="UP000755551"/>
    </source>
</evidence>
<protein>
    <submittedName>
        <fullName evidence="3">DUF4426 domain-containing protein</fullName>
    </submittedName>
</protein>
<dbReference type="RefSeq" id="WP_217334705.1">
    <property type="nucleotide sequence ID" value="NZ_JAHQZT010000008.1"/>
</dbReference>
<sequence length="150" mass="16835">MRHLKRTLGHLLALAALTASPLAAAEQSIADGQYEIHYNAFNSSFITPEVARQNDLVRSKYRALINVSVLKIQDDGSKQPTTAIVSGQAANLLNQAQQLEFKKIDEGDALYYIGSFRFTEDEQLKITLSVQPDPNQPAYDIEFDQRFYVD</sequence>
<reference evidence="3 4" key="1">
    <citation type="submission" date="2021-06" db="EMBL/GenBank/DDBJ databases">
        <title>Bacterium isolated from marine sediment.</title>
        <authorList>
            <person name="Zhu K.-L."/>
            <person name="Du Z.-J."/>
            <person name="Liang Q.-Y."/>
        </authorList>
    </citation>
    <scope>NUCLEOTIDE SEQUENCE [LARGE SCALE GENOMIC DNA]</scope>
    <source>
        <strain evidence="3 4">A346</strain>
    </source>
</reference>
<evidence type="ECO:0000259" key="2">
    <source>
        <dbReference type="Pfam" id="PF14467"/>
    </source>
</evidence>
<dbReference type="EMBL" id="JAHQZT010000008">
    <property type="protein sequence ID" value="MBV0933282.1"/>
    <property type="molecule type" value="Genomic_DNA"/>
</dbReference>
<comment type="caution">
    <text evidence="3">The sequence shown here is derived from an EMBL/GenBank/DDBJ whole genome shotgun (WGS) entry which is preliminary data.</text>
</comment>
<feature type="chain" id="PRO_5045796557" evidence="1">
    <location>
        <begin position="25"/>
        <end position="150"/>
    </location>
</feature>
<feature type="domain" description="DUF4426" evidence="2">
    <location>
        <begin position="32"/>
        <end position="150"/>
    </location>
</feature>
<gene>
    <name evidence="3" type="ORF">KTN04_08025</name>
</gene>
<keyword evidence="1" id="KW-0732">Signal</keyword>
<organism evidence="3 4">
    <name type="scientific">Marinobacterium weihaiense</name>
    <dbReference type="NCBI Taxonomy" id="2851016"/>
    <lineage>
        <taxon>Bacteria</taxon>
        <taxon>Pseudomonadati</taxon>
        <taxon>Pseudomonadota</taxon>
        <taxon>Gammaproteobacteria</taxon>
        <taxon>Oceanospirillales</taxon>
        <taxon>Oceanospirillaceae</taxon>
        <taxon>Marinobacterium</taxon>
    </lineage>
</organism>